<comment type="caution">
    <text evidence="6">The sequence shown here is derived from an EMBL/GenBank/DDBJ whole genome shotgun (WGS) entry which is preliminary data.</text>
</comment>
<dbReference type="PANTHER" id="PTHR43341">
    <property type="entry name" value="AMINO ACID PERMEASE"/>
    <property type="match status" value="1"/>
</dbReference>
<dbReference type="STRING" id="27349.A0A0L6VTL5"/>
<dbReference type="InterPro" id="IPR050524">
    <property type="entry name" value="APC_YAT"/>
</dbReference>
<organism evidence="6 7">
    <name type="scientific">Puccinia sorghi</name>
    <dbReference type="NCBI Taxonomy" id="27349"/>
    <lineage>
        <taxon>Eukaryota</taxon>
        <taxon>Fungi</taxon>
        <taxon>Dikarya</taxon>
        <taxon>Basidiomycota</taxon>
        <taxon>Pucciniomycotina</taxon>
        <taxon>Pucciniomycetes</taxon>
        <taxon>Pucciniales</taxon>
        <taxon>Pucciniaceae</taxon>
        <taxon>Puccinia</taxon>
    </lineage>
</organism>
<dbReference type="GO" id="GO:0015171">
    <property type="term" value="F:amino acid transmembrane transporter activity"/>
    <property type="evidence" value="ECO:0007669"/>
    <property type="project" value="TreeGrafter"/>
</dbReference>
<evidence type="ECO:0000313" key="6">
    <source>
        <dbReference type="EMBL" id="KNZ63545.1"/>
    </source>
</evidence>
<keyword evidence="3" id="KW-1133">Transmembrane helix</keyword>
<comment type="subcellular location">
    <subcellularLocation>
        <location evidence="1">Membrane</location>
        <topology evidence="1">Multi-pass membrane protein</topology>
    </subcellularLocation>
</comment>
<dbReference type="Pfam" id="PF00324">
    <property type="entry name" value="AA_permease"/>
    <property type="match status" value="1"/>
</dbReference>
<dbReference type="Gene3D" id="1.20.1740.10">
    <property type="entry name" value="Amino acid/polyamine transporter I"/>
    <property type="match status" value="1"/>
</dbReference>
<proteinExistence type="predicted"/>
<dbReference type="VEuPathDB" id="FungiDB:VP01_1129g2"/>
<protein>
    <recommendedName>
        <fullName evidence="5">Amino acid permease/ SLC12A domain-containing protein</fullName>
    </recommendedName>
</protein>
<dbReference type="EMBL" id="LAVV01001443">
    <property type="protein sequence ID" value="KNZ63545.1"/>
    <property type="molecule type" value="Genomic_DNA"/>
</dbReference>
<gene>
    <name evidence="6" type="ORF">VP01_1129g2</name>
</gene>
<accession>A0A0L6VTL5</accession>
<evidence type="ECO:0000256" key="4">
    <source>
        <dbReference type="ARBA" id="ARBA00023136"/>
    </source>
</evidence>
<dbReference type="GO" id="GO:0016020">
    <property type="term" value="C:membrane"/>
    <property type="evidence" value="ECO:0007669"/>
    <property type="project" value="UniProtKB-SubCell"/>
</dbReference>
<keyword evidence="7" id="KW-1185">Reference proteome</keyword>
<reference evidence="6 7" key="1">
    <citation type="submission" date="2015-08" db="EMBL/GenBank/DDBJ databases">
        <title>Next Generation Sequencing and Analysis of the Genome of Puccinia sorghi L Schw, the Causal Agent of Maize Common Rust.</title>
        <authorList>
            <person name="Rochi L."/>
            <person name="Burguener G."/>
            <person name="Darino M."/>
            <person name="Turjanski A."/>
            <person name="Kreff E."/>
            <person name="Dieguez M.J."/>
            <person name="Sacco F."/>
        </authorList>
    </citation>
    <scope>NUCLEOTIDE SEQUENCE [LARGE SCALE GENOMIC DNA]</scope>
    <source>
        <strain evidence="6 7">RO10H11247</strain>
    </source>
</reference>
<evidence type="ECO:0000259" key="5">
    <source>
        <dbReference type="Pfam" id="PF00324"/>
    </source>
</evidence>
<evidence type="ECO:0000256" key="1">
    <source>
        <dbReference type="ARBA" id="ARBA00004141"/>
    </source>
</evidence>
<sequence length="184" mass="20559">MTPAGCLASGVPHYSVMDADCKEFGDRIPPYSESEMNNHAEQRFYETKEDTAVLSTASDVATGENTVHRALEQRHISMIAIGGTIGDSDMFLTVCRDRTFLGYGGGSQQRRTCWSCPRLLGNRKKCPKIIYHRLSFYCRGLVVYAMTVALGEMVTMFPVSGSFTHYPCRFVDPALGFAVGWNYW</sequence>
<dbReference type="InterPro" id="IPR004841">
    <property type="entry name" value="AA-permease/SLC12A_dom"/>
</dbReference>
<evidence type="ECO:0000313" key="7">
    <source>
        <dbReference type="Proteomes" id="UP000037035"/>
    </source>
</evidence>
<dbReference type="OrthoDB" id="2691451at2759"/>
<evidence type="ECO:0000256" key="3">
    <source>
        <dbReference type="ARBA" id="ARBA00022989"/>
    </source>
</evidence>
<keyword evidence="4" id="KW-0472">Membrane</keyword>
<keyword evidence="2" id="KW-0812">Transmembrane</keyword>
<feature type="domain" description="Amino acid permease/ SLC12A" evidence="5">
    <location>
        <begin position="134"/>
        <end position="184"/>
    </location>
</feature>
<dbReference type="Proteomes" id="UP000037035">
    <property type="component" value="Unassembled WGS sequence"/>
</dbReference>
<name>A0A0L6VTL5_9BASI</name>
<dbReference type="PANTHER" id="PTHR43341:SF4">
    <property type="entry name" value="ARGININE PERMEASE CAN1-RELATED"/>
    <property type="match status" value="1"/>
</dbReference>
<dbReference type="AlphaFoldDB" id="A0A0L6VTL5"/>
<evidence type="ECO:0000256" key="2">
    <source>
        <dbReference type="ARBA" id="ARBA00022692"/>
    </source>
</evidence>